<accession>A0AAV3U8M0</accession>
<protein>
    <submittedName>
        <fullName evidence="1">Type VI secretion system tube protein Hcp</fullName>
    </submittedName>
</protein>
<dbReference type="AlphaFoldDB" id="A0AAV3U8M0"/>
<dbReference type="EMBL" id="BAABLX010000074">
    <property type="protein sequence ID" value="GAA4956890.1"/>
    <property type="molecule type" value="Genomic_DNA"/>
</dbReference>
<reference evidence="2" key="1">
    <citation type="journal article" date="2019" name="Int. J. Syst. Evol. Microbiol.">
        <title>The Global Catalogue of Microorganisms (GCM) 10K type strain sequencing project: providing services to taxonomists for standard genome sequencing and annotation.</title>
        <authorList>
            <consortium name="The Broad Institute Genomics Platform"/>
            <consortium name="The Broad Institute Genome Sequencing Center for Infectious Disease"/>
            <person name="Wu L."/>
            <person name="Ma J."/>
        </authorList>
    </citation>
    <scope>NUCLEOTIDE SEQUENCE [LARGE SCALE GENOMIC DNA]</scope>
    <source>
        <strain evidence="2">JCM 19134</strain>
    </source>
</reference>
<sequence>MSSIFMFHSGVEGETADSGHPGWMDINYLKWGTKRQITSHSSTKGDRESSNTIITDLILFKRMDKATPKLFLLACCGTGAEIKIHFTKTGAGDSSHIFMEYVLKNAMIKDYSVTSKSQSTIRPLEKITISFTAMEKKYTPYDENGVQAAPMTVGFDTANNTKT</sequence>
<comment type="caution">
    <text evidence="1">The sequence shown here is derived from an EMBL/GenBank/DDBJ whole genome shotgun (WGS) entry which is preliminary data.</text>
</comment>
<organism evidence="1 2">
    <name type="scientific">Halioxenophilus aromaticivorans</name>
    <dbReference type="NCBI Taxonomy" id="1306992"/>
    <lineage>
        <taxon>Bacteria</taxon>
        <taxon>Pseudomonadati</taxon>
        <taxon>Pseudomonadota</taxon>
        <taxon>Gammaproteobacteria</taxon>
        <taxon>Alteromonadales</taxon>
        <taxon>Alteromonadaceae</taxon>
        <taxon>Halioxenophilus</taxon>
    </lineage>
</organism>
<proteinExistence type="predicted"/>
<dbReference type="Gene3D" id="2.30.110.20">
    <property type="entry name" value="Hcp1-like"/>
    <property type="match status" value="1"/>
</dbReference>
<dbReference type="SUPFAM" id="SSF141452">
    <property type="entry name" value="Hcp1-like"/>
    <property type="match status" value="1"/>
</dbReference>
<evidence type="ECO:0000313" key="2">
    <source>
        <dbReference type="Proteomes" id="UP001409585"/>
    </source>
</evidence>
<dbReference type="Pfam" id="PF05638">
    <property type="entry name" value="T6SS_HCP"/>
    <property type="match status" value="1"/>
</dbReference>
<dbReference type="RefSeq" id="WP_345426892.1">
    <property type="nucleotide sequence ID" value="NZ_AP031496.1"/>
</dbReference>
<dbReference type="InterPro" id="IPR008514">
    <property type="entry name" value="T6SS_Hcp"/>
</dbReference>
<name>A0AAV3U8M0_9ALTE</name>
<dbReference type="PANTHER" id="PTHR36152">
    <property type="entry name" value="CYTOPLASMIC PROTEIN-RELATED"/>
    <property type="match status" value="1"/>
</dbReference>
<dbReference type="PANTHER" id="PTHR36152:SF1">
    <property type="entry name" value="UBIQUITIN-LIKE DOMAIN-CONTAINING PROTEIN"/>
    <property type="match status" value="1"/>
</dbReference>
<dbReference type="Proteomes" id="UP001409585">
    <property type="component" value="Unassembled WGS sequence"/>
</dbReference>
<dbReference type="InterPro" id="IPR036624">
    <property type="entry name" value="Hcp1-lik_sf"/>
</dbReference>
<evidence type="ECO:0000313" key="1">
    <source>
        <dbReference type="EMBL" id="GAA4956890.1"/>
    </source>
</evidence>
<keyword evidence="2" id="KW-1185">Reference proteome</keyword>
<dbReference type="InterPro" id="IPR053165">
    <property type="entry name" value="HSI-I_assembly_Hcp1"/>
</dbReference>
<gene>
    <name evidence="1" type="ORF">GCM10025791_41560</name>
</gene>